<dbReference type="Gene3D" id="1.20.120.180">
    <property type="entry name" value="Proteasome activator pa28, C-terminal domain"/>
    <property type="match status" value="1"/>
</dbReference>
<dbReference type="SUPFAM" id="SSF47216">
    <property type="entry name" value="Proteasome activator"/>
    <property type="match status" value="1"/>
</dbReference>
<dbReference type="InterPro" id="IPR036997">
    <property type="entry name" value="PA28_C_sf"/>
</dbReference>
<feature type="domain" description="Proteasome activator PA28 C-terminal" evidence="3">
    <location>
        <begin position="105"/>
        <end position="245"/>
    </location>
</feature>
<evidence type="ECO:0000313" key="4">
    <source>
        <dbReference type="EMBL" id="CAE2304806.1"/>
    </source>
</evidence>
<gene>
    <name evidence="4" type="ORF">NAES01612_LOCUS11034</name>
</gene>
<dbReference type="GO" id="GO:2000045">
    <property type="term" value="P:regulation of G1/S transition of mitotic cell cycle"/>
    <property type="evidence" value="ECO:0007669"/>
    <property type="project" value="TreeGrafter"/>
</dbReference>
<evidence type="ECO:0000256" key="1">
    <source>
        <dbReference type="ARBA" id="ARBA00005883"/>
    </source>
</evidence>
<dbReference type="Pfam" id="PF02252">
    <property type="entry name" value="PA28_C"/>
    <property type="match status" value="1"/>
</dbReference>
<dbReference type="GO" id="GO:0008537">
    <property type="term" value="C:proteasome activator complex"/>
    <property type="evidence" value="ECO:0007669"/>
    <property type="project" value="InterPro"/>
</dbReference>
<comment type="similarity">
    <text evidence="1">Belongs to the PA28 family.</text>
</comment>
<dbReference type="AlphaFoldDB" id="A0A7S4KTU5"/>
<protein>
    <recommendedName>
        <fullName evidence="3">Proteasome activator PA28 C-terminal domain-containing protein</fullName>
    </recommendedName>
</protein>
<sequence>MPVCQTTDGVAVSLSTKRIRTQDLTNGPTLEDIGSIDFNNAGKDSKDEYLQHMNLILADFLTNFPAQYEYCKSQIIAVRNLKAQGLESKEFNDVKAYRRSPHNFPDNSGISSSLAVLRAKAHELIAIFDGIQDWILAHIPTIKDEDNSGVEVQEAVVTQIAGYYKVIKGIYSEEMDYVSRRAELETSHLKQPASDSWMRAIILHDSQEWDDIENCWRALIRVIMLGQNLLIRNFEKLKEPRSKQRAMHI</sequence>
<dbReference type="GO" id="GO:0005737">
    <property type="term" value="C:cytoplasm"/>
    <property type="evidence" value="ECO:0007669"/>
    <property type="project" value="TreeGrafter"/>
</dbReference>
<evidence type="ECO:0000259" key="3">
    <source>
        <dbReference type="Pfam" id="PF02252"/>
    </source>
</evidence>
<accession>A0A7S4KTU5</accession>
<dbReference type="EMBL" id="HBKR01016686">
    <property type="protein sequence ID" value="CAE2304806.1"/>
    <property type="molecule type" value="Transcribed_RNA"/>
</dbReference>
<proteinExistence type="inferred from homology"/>
<name>A0A7S4KTU5_9EUKA</name>
<dbReference type="InterPro" id="IPR036252">
    <property type="entry name" value="Proteasome_activ_sf"/>
</dbReference>
<dbReference type="GO" id="GO:0061136">
    <property type="term" value="P:regulation of proteasomal protein catabolic process"/>
    <property type="evidence" value="ECO:0007669"/>
    <property type="project" value="TreeGrafter"/>
</dbReference>
<dbReference type="GO" id="GO:0061133">
    <property type="term" value="F:endopeptidase activator activity"/>
    <property type="evidence" value="ECO:0007669"/>
    <property type="project" value="TreeGrafter"/>
</dbReference>
<dbReference type="InterPro" id="IPR003186">
    <property type="entry name" value="PA28_C"/>
</dbReference>
<organism evidence="4">
    <name type="scientific">Paramoeba aestuarina</name>
    <dbReference type="NCBI Taxonomy" id="180227"/>
    <lineage>
        <taxon>Eukaryota</taxon>
        <taxon>Amoebozoa</taxon>
        <taxon>Discosea</taxon>
        <taxon>Flabellinia</taxon>
        <taxon>Dactylopodida</taxon>
        <taxon>Paramoebidae</taxon>
        <taxon>Paramoeba</taxon>
    </lineage>
</organism>
<dbReference type="GO" id="GO:0005654">
    <property type="term" value="C:nucleoplasm"/>
    <property type="evidence" value="ECO:0007669"/>
    <property type="project" value="TreeGrafter"/>
</dbReference>
<dbReference type="PANTHER" id="PTHR10660">
    <property type="entry name" value="PROTEASOME REGULATOR PA28"/>
    <property type="match status" value="1"/>
</dbReference>
<reference evidence="4" key="1">
    <citation type="submission" date="2021-01" db="EMBL/GenBank/DDBJ databases">
        <authorList>
            <person name="Corre E."/>
            <person name="Pelletier E."/>
            <person name="Niang G."/>
            <person name="Scheremetjew M."/>
            <person name="Finn R."/>
            <person name="Kale V."/>
            <person name="Holt S."/>
            <person name="Cochrane G."/>
            <person name="Meng A."/>
            <person name="Brown T."/>
            <person name="Cohen L."/>
        </authorList>
    </citation>
    <scope>NUCLEOTIDE SEQUENCE</scope>
    <source>
        <strain evidence="4">SoJaBio B1-5/56/2</strain>
    </source>
</reference>
<keyword evidence="2" id="KW-0647">Proteasome</keyword>
<dbReference type="InterPro" id="IPR009077">
    <property type="entry name" value="Proteasome_activ_PA28"/>
</dbReference>
<dbReference type="PANTHER" id="PTHR10660:SF2">
    <property type="entry name" value="LD45860P"/>
    <property type="match status" value="1"/>
</dbReference>
<evidence type="ECO:0000256" key="2">
    <source>
        <dbReference type="ARBA" id="ARBA00022942"/>
    </source>
</evidence>